<evidence type="ECO:0008006" key="4">
    <source>
        <dbReference type="Google" id="ProtNLM"/>
    </source>
</evidence>
<dbReference type="InParanoid" id="A0A1Y2E1H5"/>
<sequence>MHRVRTSRRIPPLEDGDIDHEIKLVDHSASIQGSSEPLNAETDNAVEDMADHSASSADPPLTALTSEGSQAWLRDGAAPPPTNDVASAADKTSTDGGGVAEPPHPSKDSETAIDILYENERGGFLCGIPLFSAAALGNLDPPAWTNYAHRPSPTNPKTAQVPDPSWEWAWPEWQVNHDPETKADAEGWEYSFMFHKKFSWHGPKWWNSFVRRRAWIRRRVKKGIGYQANDPHLLNPEYFTVSSPMKHRKSMSAASSLVASTGASCQVYEEDFDEEQQADIETIGTLMEMLRRSRIDREKLNVVQNYLEHGTDNLLQLQEHMHEIMSIFVFQASRRLLLTKLTNFHDEATRQQQTDGSSELGERVKNLATAVEHADEEVRRLEFWSDVKGMAENGESHGAVDDGKGWKGGFEGIDKSGPVGANKKEIP</sequence>
<organism evidence="2 3">
    <name type="scientific">Pseudomassariella vexata</name>
    <dbReference type="NCBI Taxonomy" id="1141098"/>
    <lineage>
        <taxon>Eukaryota</taxon>
        <taxon>Fungi</taxon>
        <taxon>Dikarya</taxon>
        <taxon>Ascomycota</taxon>
        <taxon>Pezizomycotina</taxon>
        <taxon>Sordariomycetes</taxon>
        <taxon>Xylariomycetidae</taxon>
        <taxon>Amphisphaeriales</taxon>
        <taxon>Pseudomassariaceae</taxon>
        <taxon>Pseudomassariella</taxon>
    </lineage>
</organism>
<feature type="region of interest" description="Disordered" evidence="1">
    <location>
        <begin position="392"/>
        <end position="427"/>
    </location>
</feature>
<dbReference type="PANTHER" id="PTHR23250:SF1">
    <property type="entry name" value="TECTONIN BETA-PROPELLER REPEAT-CONTAINING PROTEIN 1"/>
    <property type="match status" value="1"/>
</dbReference>
<feature type="compositionally biased region" description="Basic and acidic residues" evidence="1">
    <location>
        <begin position="394"/>
        <end position="405"/>
    </location>
</feature>
<evidence type="ECO:0000313" key="3">
    <source>
        <dbReference type="Proteomes" id="UP000193689"/>
    </source>
</evidence>
<dbReference type="RefSeq" id="XP_040716553.1">
    <property type="nucleotide sequence ID" value="XM_040862056.1"/>
</dbReference>
<dbReference type="GeneID" id="63778268"/>
<dbReference type="STRING" id="1141098.A0A1Y2E1H5"/>
<dbReference type="EMBL" id="MCFJ01000006">
    <property type="protein sequence ID" value="ORY65401.1"/>
    <property type="molecule type" value="Genomic_DNA"/>
</dbReference>
<dbReference type="Proteomes" id="UP000193689">
    <property type="component" value="Unassembled WGS sequence"/>
</dbReference>
<dbReference type="InterPro" id="IPR051513">
    <property type="entry name" value="Tectonin_beta-prop"/>
</dbReference>
<evidence type="ECO:0000256" key="1">
    <source>
        <dbReference type="SAM" id="MobiDB-lite"/>
    </source>
</evidence>
<name>A0A1Y2E1H5_9PEZI</name>
<keyword evidence="3" id="KW-1185">Reference proteome</keyword>
<dbReference type="OrthoDB" id="72441at2759"/>
<proteinExistence type="predicted"/>
<evidence type="ECO:0000313" key="2">
    <source>
        <dbReference type="EMBL" id="ORY65401.1"/>
    </source>
</evidence>
<accession>A0A1Y2E1H5</accession>
<gene>
    <name evidence="2" type="ORF">BCR38DRAFT_457568</name>
</gene>
<reference evidence="2 3" key="1">
    <citation type="submission" date="2016-07" db="EMBL/GenBank/DDBJ databases">
        <title>Pervasive Adenine N6-methylation of Active Genes in Fungi.</title>
        <authorList>
            <consortium name="DOE Joint Genome Institute"/>
            <person name="Mondo S.J."/>
            <person name="Dannebaum R.O."/>
            <person name="Kuo R.C."/>
            <person name="Labutti K."/>
            <person name="Haridas S."/>
            <person name="Kuo A."/>
            <person name="Salamov A."/>
            <person name="Ahrendt S.R."/>
            <person name="Lipzen A."/>
            <person name="Sullivan W."/>
            <person name="Andreopoulos W.B."/>
            <person name="Clum A."/>
            <person name="Lindquist E."/>
            <person name="Daum C."/>
            <person name="Ramamoorthy G.K."/>
            <person name="Gryganskyi A."/>
            <person name="Culley D."/>
            <person name="Magnuson J.K."/>
            <person name="James T.Y."/>
            <person name="O'Malley M.A."/>
            <person name="Stajich J.E."/>
            <person name="Spatafora J.W."/>
            <person name="Visel A."/>
            <person name="Grigoriev I.V."/>
        </authorList>
    </citation>
    <scope>NUCLEOTIDE SEQUENCE [LARGE SCALE GENOMIC DNA]</scope>
    <source>
        <strain evidence="2 3">CBS 129021</strain>
    </source>
</reference>
<comment type="caution">
    <text evidence="2">The sequence shown here is derived from an EMBL/GenBank/DDBJ whole genome shotgun (WGS) entry which is preliminary data.</text>
</comment>
<dbReference type="AlphaFoldDB" id="A0A1Y2E1H5"/>
<feature type="region of interest" description="Disordered" evidence="1">
    <location>
        <begin position="1"/>
        <end position="109"/>
    </location>
</feature>
<dbReference type="PANTHER" id="PTHR23250">
    <property type="entry name" value="DYSFERLIN-RELATED"/>
    <property type="match status" value="1"/>
</dbReference>
<protein>
    <recommendedName>
        <fullName evidence="4">Peroxin/Ferlin domain-containing protein</fullName>
    </recommendedName>
</protein>